<proteinExistence type="inferred from homology"/>
<gene>
    <name evidence="5" type="ORF">ACCAA_480044</name>
</gene>
<keyword evidence="3" id="KW-0378">Hydrolase</keyword>
<dbReference type="Proteomes" id="UP000199169">
    <property type="component" value="Unassembled WGS sequence"/>
</dbReference>
<dbReference type="PIRSF" id="PIRSF005902">
    <property type="entry name" value="DNase_TatD"/>
    <property type="match status" value="1"/>
</dbReference>
<dbReference type="CDD" id="cd01310">
    <property type="entry name" value="TatD_DNAse"/>
    <property type="match status" value="1"/>
</dbReference>
<evidence type="ECO:0000256" key="3">
    <source>
        <dbReference type="ARBA" id="ARBA00022801"/>
    </source>
</evidence>
<keyword evidence="6" id="KW-1185">Reference proteome</keyword>
<name>A0A1A8XRE0_9PROT</name>
<dbReference type="Pfam" id="PF01026">
    <property type="entry name" value="TatD_DNase"/>
    <property type="match status" value="1"/>
</dbReference>
<dbReference type="PROSITE" id="PS01091">
    <property type="entry name" value="TATD_3"/>
    <property type="match status" value="1"/>
</dbReference>
<dbReference type="EMBL" id="FLQX01000125">
    <property type="protein sequence ID" value="SBT07694.1"/>
    <property type="molecule type" value="Genomic_DNA"/>
</dbReference>
<dbReference type="InterPro" id="IPR001130">
    <property type="entry name" value="TatD-like"/>
</dbReference>
<dbReference type="AlphaFoldDB" id="A0A1A8XRE0"/>
<dbReference type="GO" id="GO:0016788">
    <property type="term" value="F:hydrolase activity, acting on ester bonds"/>
    <property type="evidence" value="ECO:0007669"/>
    <property type="project" value="InterPro"/>
</dbReference>
<keyword evidence="2 4" id="KW-0479">Metal-binding</keyword>
<evidence type="ECO:0000313" key="6">
    <source>
        <dbReference type="Proteomes" id="UP000199169"/>
    </source>
</evidence>
<protein>
    <submittedName>
        <fullName evidence="5">TatD-related deoxyribonuclease</fullName>
    </submittedName>
</protein>
<feature type="binding site" evidence="4">
    <location>
        <position position="6"/>
    </location>
    <ligand>
        <name>a divalent metal cation</name>
        <dbReference type="ChEBI" id="CHEBI:60240"/>
        <label>1</label>
    </ligand>
</feature>
<feature type="binding site" evidence="4">
    <location>
        <position position="97"/>
    </location>
    <ligand>
        <name>a divalent metal cation</name>
        <dbReference type="ChEBI" id="CHEBI:60240"/>
        <label>1</label>
    </ligand>
</feature>
<accession>A0A1A8XRE0</accession>
<dbReference type="Gene3D" id="3.20.20.140">
    <property type="entry name" value="Metal-dependent hydrolases"/>
    <property type="match status" value="1"/>
</dbReference>
<feature type="binding site" evidence="4">
    <location>
        <position position="156"/>
    </location>
    <ligand>
        <name>a divalent metal cation</name>
        <dbReference type="ChEBI" id="CHEBI:60240"/>
        <label>2</label>
    </ligand>
</feature>
<feature type="binding site" evidence="4">
    <location>
        <position position="8"/>
    </location>
    <ligand>
        <name>a divalent metal cation</name>
        <dbReference type="ChEBI" id="CHEBI:60240"/>
        <label>1</label>
    </ligand>
</feature>
<comment type="similarity">
    <text evidence="1">Belongs to the metallo-dependent hydrolases superfamily. TatD-type hydrolase family.</text>
</comment>
<feature type="binding site" evidence="4">
    <location>
        <position position="133"/>
    </location>
    <ligand>
        <name>a divalent metal cation</name>
        <dbReference type="ChEBI" id="CHEBI:60240"/>
        <label>2</label>
    </ligand>
</feature>
<feature type="binding site" evidence="4">
    <location>
        <position position="206"/>
    </location>
    <ligand>
        <name>a divalent metal cation</name>
        <dbReference type="ChEBI" id="CHEBI:60240"/>
        <label>1</label>
    </ligand>
</feature>
<organism evidence="5 6">
    <name type="scientific">Candidatus Accumulibacter aalborgensis</name>
    <dbReference type="NCBI Taxonomy" id="1860102"/>
    <lineage>
        <taxon>Bacteria</taxon>
        <taxon>Pseudomonadati</taxon>
        <taxon>Pseudomonadota</taxon>
        <taxon>Betaproteobacteria</taxon>
        <taxon>Candidatus Accumulibacter</taxon>
    </lineage>
</organism>
<dbReference type="InterPro" id="IPR018228">
    <property type="entry name" value="DNase_TatD-rel_CS"/>
</dbReference>
<dbReference type="PANTHER" id="PTHR46124:SF2">
    <property type="entry name" value="D-AMINOACYL-TRNA DEACYLASE"/>
    <property type="match status" value="1"/>
</dbReference>
<dbReference type="RefSeq" id="WP_186407830.1">
    <property type="nucleotide sequence ID" value="NZ_FLQX01000125.1"/>
</dbReference>
<sequence length="262" mass="27896">MLIDTHCHLAAGEFAADRDEVVAAARAAGVSAIVVPAVDAASFAEVRDCCSRYAGCAPAYGIHPLYVEHAGDDDLATLRGWLARASGGPDSPVAVGEIGLDFFVAGADVDRQAYFFVEQLKIARDADLPVLLHVRRSIEQVLQNLRRIRVRGGIAHAFNGSREQAEEFIKLGFKLGFGGAATFSGSTRIRRLAASLPLEAIVLETDAPDMPPAWLAGHRNTPFELPRIAELVAELRGIDSSALVSATSANAMAVLPELRLAD</sequence>
<evidence type="ECO:0000256" key="2">
    <source>
        <dbReference type="ARBA" id="ARBA00022723"/>
    </source>
</evidence>
<evidence type="ECO:0000256" key="1">
    <source>
        <dbReference type="ARBA" id="ARBA00009275"/>
    </source>
</evidence>
<dbReference type="PANTHER" id="PTHR46124">
    <property type="entry name" value="D-AMINOACYL-TRNA DEACYLASE"/>
    <property type="match status" value="1"/>
</dbReference>
<dbReference type="GO" id="GO:0046872">
    <property type="term" value="F:metal ion binding"/>
    <property type="evidence" value="ECO:0007669"/>
    <property type="project" value="UniProtKB-KW"/>
</dbReference>
<dbReference type="FunFam" id="3.20.20.140:FF:000005">
    <property type="entry name" value="TatD family hydrolase"/>
    <property type="match status" value="1"/>
</dbReference>
<reference evidence="5 6" key="1">
    <citation type="submission" date="2016-06" db="EMBL/GenBank/DDBJ databases">
        <authorList>
            <person name="Kjaerup R.B."/>
            <person name="Dalgaard T.S."/>
            <person name="Juul-Madsen H.R."/>
        </authorList>
    </citation>
    <scope>NUCLEOTIDE SEQUENCE [LARGE SCALE GENOMIC DNA]</scope>
    <source>
        <strain evidence="5">3</strain>
    </source>
</reference>
<dbReference type="SUPFAM" id="SSF51556">
    <property type="entry name" value="Metallo-dependent hydrolases"/>
    <property type="match status" value="1"/>
</dbReference>
<evidence type="ECO:0000313" key="5">
    <source>
        <dbReference type="EMBL" id="SBT07694.1"/>
    </source>
</evidence>
<dbReference type="InterPro" id="IPR032466">
    <property type="entry name" value="Metal_Hydrolase"/>
</dbReference>
<dbReference type="STRING" id="1860102.ACCAA_480044"/>
<evidence type="ECO:0000256" key="4">
    <source>
        <dbReference type="PIRSR" id="PIRSR005902-1"/>
    </source>
</evidence>